<dbReference type="InterPro" id="IPR002129">
    <property type="entry name" value="PyrdxlP-dep_de-COase"/>
</dbReference>
<name>A0ABQ2QVD3_9ACTN</name>
<dbReference type="PANTHER" id="PTHR45677:SF8">
    <property type="entry name" value="CYSTEINE SULFINIC ACID DECARBOXYLASE"/>
    <property type="match status" value="1"/>
</dbReference>
<evidence type="ECO:0000313" key="7">
    <source>
        <dbReference type="EMBL" id="GGP95209.1"/>
    </source>
</evidence>
<dbReference type="InterPro" id="IPR015421">
    <property type="entry name" value="PyrdxlP-dep_Trfase_major"/>
</dbReference>
<sequence length="490" mass="52148">MTQYSGVTWDVDEFVRAAAATVEELAVHVDESRRGLTPVLGRRPPSELAERLGLARWIREGGMTPESHAEFLAAYLAEGSRPHHPASLGHQIAAPDFPAALADLVHGVTNNPMAVYEMGAAAATVEFEVVRWMLGKAGFGETGGGVLTHGGSLANLTALLAARAAAAPDAWAEGTPGDLALLVPEASHYSLARAAAILGLGERAVLPLDADPLGRIDVARLPAALDRVRRAGRRPMALVANACATGTGLYDDLRGVGGFCAANGIWFHVDGAHGASALLSEGHRHLLDGIELADSLIWDAHKMLRTSGLAAAVLTRRRDDLDAAFRQRASYLFYGAQDFDSAGRTVECAKAALGLKIFLNLAWRGERGLGEYVAGRYAAARRLWELGRERPGFVFPYEPQSNIVCFRYGTGDQAAIREHLMADGSFHLTSAEIGGVRHLRVTVMSPSTDDKTLEALLARIAGTAGAETVNRASAQAGAVRRWRTQTLGST</sequence>
<evidence type="ECO:0008006" key="9">
    <source>
        <dbReference type="Google" id="ProtNLM"/>
    </source>
</evidence>
<dbReference type="Pfam" id="PF00282">
    <property type="entry name" value="Pyridoxal_deC"/>
    <property type="match status" value="1"/>
</dbReference>
<keyword evidence="4 6" id="KW-0663">Pyridoxal phosphate</keyword>
<dbReference type="InterPro" id="IPR015424">
    <property type="entry name" value="PyrdxlP-dep_Trfase"/>
</dbReference>
<evidence type="ECO:0000256" key="3">
    <source>
        <dbReference type="ARBA" id="ARBA00022793"/>
    </source>
</evidence>
<comment type="cofactor">
    <cofactor evidence="1 6">
        <name>pyridoxal 5'-phosphate</name>
        <dbReference type="ChEBI" id="CHEBI:597326"/>
    </cofactor>
</comment>
<evidence type="ECO:0000256" key="6">
    <source>
        <dbReference type="RuleBase" id="RU000382"/>
    </source>
</evidence>
<keyword evidence="5 6" id="KW-0456">Lyase</keyword>
<proteinExistence type="inferred from homology"/>
<keyword evidence="8" id="KW-1185">Reference proteome</keyword>
<comment type="similarity">
    <text evidence="2 6">Belongs to the group II decarboxylase family.</text>
</comment>
<evidence type="ECO:0000256" key="2">
    <source>
        <dbReference type="ARBA" id="ARBA00009533"/>
    </source>
</evidence>
<gene>
    <name evidence="7" type="ORF">GCM10010140_26490</name>
</gene>
<reference evidence="8" key="1">
    <citation type="journal article" date="2019" name="Int. J. Syst. Evol. Microbiol.">
        <title>The Global Catalogue of Microorganisms (GCM) 10K type strain sequencing project: providing services to taxonomists for standard genome sequencing and annotation.</title>
        <authorList>
            <consortium name="The Broad Institute Genomics Platform"/>
            <consortium name="The Broad Institute Genome Sequencing Center for Infectious Disease"/>
            <person name="Wu L."/>
            <person name="Ma J."/>
        </authorList>
    </citation>
    <scope>NUCLEOTIDE SEQUENCE [LARGE SCALE GENOMIC DNA]</scope>
    <source>
        <strain evidence="8">JCM 3115</strain>
    </source>
</reference>
<evidence type="ECO:0000256" key="1">
    <source>
        <dbReference type="ARBA" id="ARBA00001933"/>
    </source>
</evidence>
<dbReference type="Gene3D" id="3.90.1150.170">
    <property type="match status" value="1"/>
</dbReference>
<dbReference type="Proteomes" id="UP000611554">
    <property type="component" value="Unassembled WGS sequence"/>
</dbReference>
<accession>A0ABQ2QVD3</accession>
<dbReference type="PANTHER" id="PTHR45677">
    <property type="entry name" value="GLUTAMATE DECARBOXYLASE-RELATED"/>
    <property type="match status" value="1"/>
</dbReference>
<evidence type="ECO:0000256" key="4">
    <source>
        <dbReference type="ARBA" id="ARBA00022898"/>
    </source>
</evidence>
<evidence type="ECO:0000256" key="5">
    <source>
        <dbReference type="ARBA" id="ARBA00023239"/>
    </source>
</evidence>
<dbReference type="Gene3D" id="3.40.640.10">
    <property type="entry name" value="Type I PLP-dependent aspartate aminotransferase-like (Major domain)"/>
    <property type="match status" value="1"/>
</dbReference>
<dbReference type="EMBL" id="BMQJ01000005">
    <property type="protein sequence ID" value="GGP95209.1"/>
    <property type="molecule type" value="Genomic_DNA"/>
</dbReference>
<dbReference type="SUPFAM" id="SSF53383">
    <property type="entry name" value="PLP-dependent transferases"/>
    <property type="match status" value="1"/>
</dbReference>
<evidence type="ECO:0000313" key="8">
    <source>
        <dbReference type="Proteomes" id="UP000611554"/>
    </source>
</evidence>
<comment type="caution">
    <text evidence="7">The sequence shown here is derived from an EMBL/GenBank/DDBJ whole genome shotgun (WGS) entry which is preliminary data.</text>
</comment>
<protein>
    <recommendedName>
        <fullName evidence="9">Diaminobutyrate decarboxylase</fullName>
    </recommendedName>
</protein>
<keyword evidence="3" id="KW-0210">Decarboxylase</keyword>
<organism evidence="7 8">
    <name type="scientific">Streptosporangium pseudovulgare</name>
    <dbReference type="NCBI Taxonomy" id="35765"/>
    <lineage>
        <taxon>Bacteria</taxon>
        <taxon>Bacillati</taxon>
        <taxon>Actinomycetota</taxon>
        <taxon>Actinomycetes</taxon>
        <taxon>Streptosporangiales</taxon>
        <taxon>Streptosporangiaceae</taxon>
        <taxon>Streptosporangium</taxon>
    </lineage>
</organism>